<dbReference type="OrthoDB" id="9843131at2"/>
<accession>A0A2R5F7D9</accession>
<reference evidence="2 3" key="1">
    <citation type="journal article" date="2018" name="Environ. Microbiol.">
        <title>Isolation and genomic characterization of Novimethylophilus kurashikiensis gen. nov. sp. nov., a new lanthanide-dependent methylotrophic species of Methylophilaceae.</title>
        <authorList>
            <person name="Lv H."/>
            <person name="Sahin N."/>
            <person name="Tani A."/>
        </authorList>
    </citation>
    <scope>NUCLEOTIDE SEQUENCE [LARGE SCALE GENOMIC DNA]</scope>
    <source>
        <strain evidence="2 3">La2-4</strain>
    </source>
</reference>
<dbReference type="RefSeq" id="WP_109013787.1">
    <property type="nucleotide sequence ID" value="NZ_BDOQ01000001.1"/>
</dbReference>
<dbReference type="Proteomes" id="UP000245081">
    <property type="component" value="Unassembled WGS sequence"/>
</dbReference>
<protein>
    <submittedName>
        <fullName evidence="2">Pyrroloquinoline-quinone synthase</fullName>
    </submittedName>
</protein>
<keyword evidence="3" id="KW-1185">Reference proteome</keyword>
<feature type="signal peptide" evidence="1">
    <location>
        <begin position="1"/>
        <end position="21"/>
    </location>
</feature>
<proteinExistence type="predicted"/>
<dbReference type="AlphaFoldDB" id="A0A2R5F7D9"/>
<organism evidence="2 3">
    <name type="scientific">Novimethylophilus kurashikiensis</name>
    <dbReference type="NCBI Taxonomy" id="1825523"/>
    <lineage>
        <taxon>Bacteria</taxon>
        <taxon>Pseudomonadati</taxon>
        <taxon>Pseudomonadota</taxon>
        <taxon>Betaproteobacteria</taxon>
        <taxon>Nitrosomonadales</taxon>
        <taxon>Methylophilaceae</taxon>
        <taxon>Novimethylophilus</taxon>
    </lineage>
</organism>
<feature type="chain" id="PRO_5015313792" evidence="1">
    <location>
        <begin position="22"/>
        <end position="287"/>
    </location>
</feature>
<dbReference type="EMBL" id="BDOQ01000001">
    <property type="protein sequence ID" value="GBG12554.1"/>
    <property type="molecule type" value="Genomic_DNA"/>
</dbReference>
<evidence type="ECO:0000313" key="3">
    <source>
        <dbReference type="Proteomes" id="UP000245081"/>
    </source>
</evidence>
<evidence type="ECO:0000313" key="2">
    <source>
        <dbReference type="EMBL" id="GBG12554.1"/>
    </source>
</evidence>
<sequence>MKKSSALLVLLCATHPALVLADNYLFPTDILEEGKIDLQASISKSTYSHSYGLEYKGFSGRGEEKFKTVGEEVLLRYGLGYESQIGVALPYESFLRRDRNASAGSTIRFTEAHTDLNGNENLQVWVKHRFIDGASSPLSLSAVLGIKANTANKHRTGAWADVVMGWKWSDQLQGYAGYEASVSDQDELPDRHTVSAGLYQQVSERLTLVPKIHFTHFESASRYSETTLHPTDGYGVGLFAHWQALPNTYVMPGVGYSHLDGYRDGPYLAYGDSNNGKTISLSLYHLF</sequence>
<comment type="caution">
    <text evidence="2">The sequence shown here is derived from an EMBL/GenBank/DDBJ whole genome shotgun (WGS) entry which is preliminary data.</text>
</comment>
<name>A0A2R5F7D9_9PROT</name>
<evidence type="ECO:0000256" key="1">
    <source>
        <dbReference type="SAM" id="SignalP"/>
    </source>
</evidence>
<gene>
    <name evidence="2" type="ORF">NMK_0085</name>
</gene>
<keyword evidence="1" id="KW-0732">Signal</keyword>